<comment type="similarity">
    <text evidence="2">Belongs to the UPF0154 family.</text>
</comment>
<feature type="transmembrane region" description="Helical" evidence="6">
    <location>
        <begin position="25"/>
        <end position="48"/>
    </location>
</feature>
<organism evidence="7 8">
    <name type="scientific">Mycoplasmopsis glycophila</name>
    <dbReference type="NCBI Taxonomy" id="171285"/>
    <lineage>
        <taxon>Bacteria</taxon>
        <taxon>Bacillati</taxon>
        <taxon>Mycoplasmatota</taxon>
        <taxon>Mycoplasmoidales</taxon>
        <taxon>Metamycoplasmataceae</taxon>
        <taxon>Mycoplasmopsis</taxon>
    </lineage>
</organism>
<dbReference type="Pfam" id="PF03672">
    <property type="entry name" value="UPF0154"/>
    <property type="match status" value="1"/>
</dbReference>
<protein>
    <recommendedName>
        <fullName evidence="9">YneF family protein</fullName>
    </recommendedName>
</protein>
<comment type="subcellular location">
    <subcellularLocation>
        <location evidence="1">Membrane</location>
        <topology evidence="1">Single-pass membrane protein</topology>
    </subcellularLocation>
</comment>
<evidence type="ECO:0000256" key="4">
    <source>
        <dbReference type="ARBA" id="ARBA00022989"/>
    </source>
</evidence>
<dbReference type="AlphaFoldDB" id="A0A449AW17"/>
<proteinExistence type="inferred from homology"/>
<keyword evidence="4 6" id="KW-1133">Transmembrane helix</keyword>
<dbReference type="InterPro" id="IPR005359">
    <property type="entry name" value="UPF0154"/>
</dbReference>
<name>A0A449AW17_9BACT</name>
<evidence type="ECO:0008006" key="9">
    <source>
        <dbReference type="Google" id="ProtNLM"/>
    </source>
</evidence>
<evidence type="ECO:0000256" key="5">
    <source>
        <dbReference type="ARBA" id="ARBA00023136"/>
    </source>
</evidence>
<dbReference type="Proteomes" id="UP000290815">
    <property type="component" value="Chromosome"/>
</dbReference>
<evidence type="ECO:0000256" key="3">
    <source>
        <dbReference type="ARBA" id="ARBA00022692"/>
    </source>
</evidence>
<reference evidence="7 8" key="1">
    <citation type="submission" date="2019-01" db="EMBL/GenBank/DDBJ databases">
        <authorList>
            <consortium name="Pathogen Informatics"/>
        </authorList>
    </citation>
    <scope>NUCLEOTIDE SEQUENCE [LARGE SCALE GENOMIC DNA]</scope>
    <source>
        <strain evidence="7 8">NCTC10194</strain>
    </source>
</reference>
<evidence type="ECO:0000256" key="2">
    <source>
        <dbReference type="ARBA" id="ARBA00006694"/>
    </source>
</evidence>
<dbReference type="GO" id="GO:0016020">
    <property type="term" value="C:membrane"/>
    <property type="evidence" value="ECO:0007669"/>
    <property type="project" value="UniProtKB-SubCell"/>
</dbReference>
<gene>
    <name evidence="7" type="ORF">NCTC10194_00590</name>
</gene>
<dbReference type="EMBL" id="LR215024">
    <property type="protein sequence ID" value="VEU70844.1"/>
    <property type="molecule type" value="Genomic_DNA"/>
</dbReference>
<accession>A0A449AW17</accession>
<evidence type="ECO:0000313" key="7">
    <source>
        <dbReference type="EMBL" id="VEU70844.1"/>
    </source>
</evidence>
<keyword evidence="5 6" id="KW-0472">Membrane</keyword>
<sequence>MIQNVTKLLADSSTTTGVHLGTWEFTIMIIFVVLGVALITALITFIVAKKYFEKQIKENPPITEKMIRVMFNQMGRKASETQIRQIMRSMQNAKDEK</sequence>
<dbReference type="KEGG" id="mgly:NCTC10194_00590"/>
<keyword evidence="8" id="KW-1185">Reference proteome</keyword>
<evidence type="ECO:0000256" key="1">
    <source>
        <dbReference type="ARBA" id="ARBA00004167"/>
    </source>
</evidence>
<evidence type="ECO:0000256" key="6">
    <source>
        <dbReference type="SAM" id="Phobius"/>
    </source>
</evidence>
<keyword evidence="3 6" id="KW-0812">Transmembrane</keyword>
<evidence type="ECO:0000313" key="8">
    <source>
        <dbReference type="Proteomes" id="UP000290815"/>
    </source>
</evidence>